<evidence type="ECO:0000256" key="4">
    <source>
        <dbReference type="ARBA" id="ARBA00022617"/>
    </source>
</evidence>
<dbReference type="Pfam" id="PF03188">
    <property type="entry name" value="Cytochrom_B561"/>
    <property type="match status" value="1"/>
</dbReference>
<evidence type="ECO:0000256" key="1">
    <source>
        <dbReference type="ARBA" id="ARBA00001970"/>
    </source>
</evidence>
<evidence type="ECO:0000256" key="6">
    <source>
        <dbReference type="ARBA" id="ARBA00022723"/>
    </source>
</evidence>
<name>A0AAE1C154_9PEZI</name>
<evidence type="ECO:0000256" key="12">
    <source>
        <dbReference type="SAM" id="Phobius"/>
    </source>
</evidence>
<keyword evidence="5 12" id="KW-0812">Transmembrane</keyword>
<evidence type="ECO:0000256" key="8">
    <source>
        <dbReference type="ARBA" id="ARBA00022989"/>
    </source>
</evidence>
<keyword evidence="3" id="KW-0813">Transport</keyword>
<evidence type="ECO:0000256" key="10">
    <source>
        <dbReference type="ARBA" id="ARBA00023136"/>
    </source>
</evidence>
<evidence type="ECO:0000256" key="7">
    <source>
        <dbReference type="ARBA" id="ARBA00022982"/>
    </source>
</evidence>
<evidence type="ECO:0000256" key="9">
    <source>
        <dbReference type="ARBA" id="ARBA00023004"/>
    </source>
</evidence>
<protein>
    <recommendedName>
        <fullName evidence="13">Cytochrome b561 domain-containing protein</fullName>
    </recommendedName>
</protein>
<dbReference type="PANTHER" id="PTHR15422">
    <property type="entry name" value="OS05G0565100 PROTEIN"/>
    <property type="match status" value="1"/>
</dbReference>
<comment type="subcellular location">
    <subcellularLocation>
        <location evidence="2">Membrane</location>
        <topology evidence="2">Multi-pass membrane protein</topology>
    </subcellularLocation>
</comment>
<keyword evidence="10 12" id="KW-0472">Membrane</keyword>
<proteinExistence type="predicted"/>
<feature type="transmembrane region" description="Helical" evidence="12">
    <location>
        <begin position="214"/>
        <end position="232"/>
    </location>
</feature>
<evidence type="ECO:0000256" key="3">
    <source>
        <dbReference type="ARBA" id="ARBA00022448"/>
    </source>
</evidence>
<comment type="cofactor">
    <cofactor evidence="1">
        <name>heme b</name>
        <dbReference type="ChEBI" id="CHEBI:60344"/>
    </cofactor>
</comment>
<dbReference type="Proteomes" id="UP001274830">
    <property type="component" value="Unassembled WGS sequence"/>
</dbReference>
<dbReference type="GO" id="GO:0016020">
    <property type="term" value="C:membrane"/>
    <property type="evidence" value="ECO:0007669"/>
    <property type="project" value="UniProtKB-SubCell"/>
</dbReference>
<gene>
    <name evidence="14" type="ORF">LTR78_005571</name>
</gene>
<dbReference type="GO" id="GO:0140575">
    <property type="term" value="F:transmembrane monodehydroascorbate reductase activity"/>
    <property type="evidence" value="ECO:0007669"/>
    <property type="project" value="InterPro"/>
</dbReference>
<dbReference type="SMART" id="SM00665">
    <property type="entry name" value="B561"/>
    <property type="match status" value="1"/>
</dbReference>
<reference evidence="14" key="1">
    <citation type="submission" date="2023-07" db="EMBL/GenBank/DDBJ databases">
        <title>Black Yeasts Isolated from many extreme environments.</title>
        <authorList>
            <person name="Coleine C."/>
            <person name="Stajich J.E."/>
            <person name="Selbmann L."/>
        </authorList>
    </citation>
    <scope>NUCLEOTIDE SEQUENCE</scope>
    <source>
        <strain evidence="14">CCFEE 5485</strain>
    </source>
</reference>
<organism evidence="14 15">
    <name type="scientific">Recurvomyces mirabilis</name>
    <dbReference type="NCBI Taxonomy" id="574656"/>
    <lineage>
        <taxon>Eukaryota</taxon>
        <taxon>Fungi</taxon>
        <taxon>Dikarya</taxon>
        <taxon>Ascomycota</taxon>
        <taxon>Pezizomycotina</taxon>
        <taxon>Dothideomycetes</taxon>
        <taxon>Dothideomycetidae</taxon>
        <taxon>Mycosphaerellales</taxon>
        <taxon>Teratosphaeriaceae</taxon>
        <taxon>Recurvomyces</taxon>
    </lineage>
</organism>
<keyword evidence="15" id="KW-1185">Reference proteome</keyword>
<dbReference type="InterPro" id="IPR045150">
    <property type="entry name" value="CYB561D1/2"/>
</dbReference>
<evidence type="ECO:0000313" key="14">
    <source>
        <dbReference type="EMBL" id="KAK3674485.1"/>
    </source>
</evidence>
<accession>A0AAE1C154</accession>
<dbReference type="PROSITE" id="PS50939">
    <property type="entry name" value="CYTOCHROME_B561"/>
    <property type="match status" value="1"/>
</dbReference>
<feature type="transmembrane region" description="Helical" evidence="12">
    <location>
        <begin position="75"/>
        <end position="96"/>
    </location>
</feature>
<dbReference type="InterPro" id="IPR006593">
    <property type="entry name" value="Cyt_b561/ferric_Rdtase_TM"/>
</dbReference>
<feature type="transmembrane region" description="Helical" evidence="12">
    <location>
        <begin position="39"/>
        <end position="63"/>
    </location>
</feature>
<feature type="transmembrane region" description="Helical" evidence="12">
    <location>
        <begin position="184"/>
        <end position="202"/>
    </location>
</feature>
<keyword evidence="7" id="KW-0249">Electron transport</keyword>
<keyword evidence="6" id="KW-0479">Metal-binding</keyword>
<dbReference type="CDD" id="cd08761">
    <property type="entry name" value="Cyt_b561_CYB561D2_like"/>
    <property type="match status" value="1"/>
</dbReference>
<dbReference type="GO" id="GO:0046872">
    <property type="term" value="F:metal ion binding"/>
    <property type="evidence" value="ECO:0007669"/>
    <property type="project" value="UniProtKB-KW"/>
</dbReference>
<feature type="region of interest" description="Disordered" evidence="11">
    <location>
        <begin position="1"/>
        <end position="28"/>
    </location>
</feature>
<evidence type="ECO:0000256" key="5">
    <source>
        <dbReference type="ARBA" id="ARBA00022692"/>
    </source>
</evidence>
<dbReference type="PANTHER" id="PTHR15422:SF45">
    <property type="entry name" value="CYTOCHROME B561 DOMAIN-CONTAINING PROTEIN"/>
    <property type="match status" value="1"/>
</dbReference>
<evidence type="ECO:0000256" key="11">
    <source>
        <dbReference type="SAM" id="MobiDB-lite"/>
    </source>
</evidence>
<comment type="caution">
    <text evidence="14">The sequence shown here is derived from an EMBL/GenBank/DDBJ whole genome shotgun (WGS) entry which is preliminary data.</text>
</comment>
<evidence type="ECO:0000259" key="13">
    <source>
        <dbReference type="PROSITE" id="PS50939"/>
    </source>
</evidence>
<keyword evidence="8 12" id="KW-1133">Transmembrane helix</keyword>
<feature type="domain" description="Cytochrome b561" evidence="13">
    <location>
        <begin position="37"/>
        <end position="235"/>
    </location>
</feature>
<evidence type="ECO:0000256" key="2">
    <source>
        <dbReference type="ARBA" id="ARBA00004141"/>
    </source>
</evidence>
<sequence length="243" mass="26041">MADAEQQQDRTTGEQSEQTPLLGGPGDASQQGKPLYHNFVIGTGVVAQAGVWILAAIVWGSVFSNDLSLFSAHPLLNSAAVLFFVQGVLILQPTYTAKQKKQGTYTHAALNDIAVLAAVAGLVIIEYNKIDHNGAHFESIHAILGLVTYILVIFQALVGITQFFTPSLYGGVDNAKALYKYHRVGGYITLLVMLATVCAATQTTFNKNVLQMQLWAVVVASVIIVLGLGARIKPSKFGWLAGQ</sequence>
<feature type="transmembrane region" description="Helical" evidence="12">
    <location>
        <begin position="139"/>
        <end position="164"/>
    </location>
</feature>
<dbReference type="EMBL" id="JAUTXT010000019">
    <property type="protein sequence ID" value="KAK3674485.1"/>
    <property type="molecule type" value="Genomic_DNA"/>
</dbReference>
<feature type="transmembrane region" description="Helical" evidence="12">
    <location>
        <begin position="108"/>
        <end position="127"/>
    </location>
</feature>
<keyword evidence="9" id="KW-0408">Iron</keyword>
<keyword evidence="4" id="KW-0349">Heme</keyword>
<dbReference type="AlphaFoldDB" id="A0AAE1C154"/>
<dbReference type="Gene3D" id="1.20.120.1770">
    <property type="match status" value="1"/>
</dbReference>
<evidence type="ECO:0000313" key="15">
    <source>
        <dbReference type="Proteomes" id="UP001274830"/>
    </source>
</evidence>